<proteinExistence type="predicted"/>
<dbReference type="AlphaFoldDB" id="A0AA39Q2A6"/>
<reference evidence="1" key="1">
    <citation type="submission" date="2023-06" db="EMBL/GenBank/DDBJ databases">
        <authorList>
            <consortium name="Lawrence Berkeley National Laboratory"/>
            <person name="Ahrendt S."/>
            <person name="Sahu N."/>
            <person name="Indic B."/>
            <person name="Wong-Bajracharya J."/>
            <person name="Merenyi Z."/>
            <person name="Ke H.-M."/>
            <person name="Monk M."/>
            <person name="Kocsube S."/>
            <person name="Drula E."/>
            <person name="Lipzen A."/>
            <person name="Balint B."/>
            <person name="Henrissat B."/>
            <person name="Andreopoulos B."/>
            <person name="Martin F.M."/>
            <person name="Harder C.B."/>
            <person name="Rigling D."/>
            <person name="Ford K.L."/>
            <person name="Foster G.D."/>
            <person name="Pangilinan J."/>
            <person name="Papanicolaou A."/>
            <person name="Barry K."/>
            <person name="LaButti K."/>
            <person name="Viragh M."/>
            <person name="Koriabine M."/>
            <person name="Yan M."/>
            <person name="Riley R."/>
            <person name="Champramary S."/>
            <person name="Plett K.L."/>
            <person name="Tsai I.J."/>
            <person name="Slot J."/>
            <person name="Sipos G."/>
            <person name="Plett J."/>
            <person name="Nagy L.G."/>
            <person name="Grigoriev I.V."/>
        </authorList>
    </citation>
    <scope>NUCLEOTIDE SEQUENCE</scope>
    <source>
        <strain evidence="1">HWK02</strain>
    </source>
</reference>
<comment type="caution">
    <text evidence="1">The sequence shown here is derived from an EMBL/GenBank/DDBJ whole genome shotgun (WGS) entry which is preliminary data.</text>
</comment>
<keyword evidence="2" id="KW-1185">Reference proteome</keyword>
<organism evidence="1 2">
    <name type="scientific">Armillaria luteobubalina</name>
    <dbReference type="NCBI Taxonomy" id="153913"/>
    <lineage>
        <taxon>Eukaryota</taxon>
        <taxon>Fungi</taxon>
        <taxon>Dikarya</taxon>
        <taxon>Basidiomycota</taxon>
        <taxon>Agaricomycotina</taxon>
        <taxon>Agaricomycetes</taxon>
        <taxon>Agaricomycetidae</taxon>
        <taxon>Agaricales</taxon>
        <taxon>Marasmiineae</taxon>
        <taxon>Physalacriaceae</taxon>
        <taxon>Armillaria</taxon>
    </lineage>
</organism>
<protein>
    <submittedName>
        <fullName evidence="1">Uncharacterized protein</fullName>
    </submittedName>
</protein>
<dbReference type="Proteomes" id="UP001175228">
    <property type="component" value="Unassembled WGS sequence"/>
</dbReference>
<evidence type="ECO:0000313" key="2">
    <source>
        <dbReference type="Proteomes" id="UP001175228"/>
    </source>
</evidence>
<accession>A0AA39Q2A6</accession>
<gene>
    <name evidence="1" type="ORF">EDD18DRAFT_1332865</name>
</gene>
<sequence>MAPFPPELVLETLRYLTNEFRACCLVYGAYSVEFDTVWSDEPLSPEIAETLKFVRRLPNVKDLEVGDLYLPSKRVIEVLYNFKHLERLEFYVVVFNEPGDLLDLMSQTVNLKDLRIGGM</sequence>
<name>A0AA39Q2A6_9AGAR</name>
<dbReference type="EMBL" id="JAUEPU010000019">
    <property type="protein sequence ID" value="KAK0494917.1"/>
    <property type="molecule type" value="Genomic_DNA"/>
</dbReference>
<evidence type="ECO:0000313" key="1">
    <source>
        <dbReference type="EMBL" id="KAK0494917.1"/>
    </source>
</evidence>